<sequence length="553" mass="62703">MIGLALILSTILSLIYYLQFKQALRERVLLQLSSVKQLKITQIRQTLDDLVDTFEAGMQLPVDPDVVSLLHYGLVHSDTTIGEYEIRLPENKIQRVTLLDLSDQDPLGRITLGMLRIQAGEYLLAIVQPEIQAILMERTGLGETGESYLVGPDLRMRSSSRFFPRKIPTDIMVDSRGVRDALKGLSGSGLIEDYRGVRVFSAYEPIGMHGLQWIILSEIDEQEALFPLKRLRTNLLAVLSVVLVFILIGAYELSRQLVKPLVDLEARLKEMAKGVFQRNQNEEFGEDEIGQIFRALDKLSMALEQTVTFADRIGSGDFQANYDLLSEEDKLGTALLRMKERLQQYQENEKRLKLENQRSLIQGAEKERSRLSREMHDGLGPLLTLARIRLENSELQATRKQNLTKLIDEIITEMRKMSNNLMPSVLTDFGAGEAIRNLVAQVDKKRLDIRYLYDKSEDVEISENISIAIFRVVQEALNNVLRHAKASKMSISFTEFPDRVSLFIKDDGQGFDPSMTFGNGIRNMRERVNVENGIFEISSGPQGSTIEVEIPLK</sequence>
<dbReference type="PANTHER" id="PTHR24421:SF58">
    <property type="entry name" value="SIGNAL TRANSDUCTION HISTIDINE-PROTEIN KINASE_PHOSPHATASE UHPB"/>
    <property type="match status" value="1"/>
</dbReference>
<evidence type="ECO:0000256" key="2">
    <source>
        <dbReference type="ARBA" id="ARBA00004370"/>
    </source>
</evidence>
<dbReference type="InterPro" id="IPR011712">
    <property type="entry name" value="Sig_transdc_His_kin_sub3_dim/P"/>
</dbReference>
<dbReference type="SMART" id="SM00304">
    <property type="entry name" value="HAMP"/>
    <property type="match status" value="1"/>
</dbReference>
<evidence type="ECO:0000256" key="1">
    <source>
        <dbReference type="ARBA" id="ARBA00000085"/>
    </source>
</evidence>
<dbReference type="CDD" id="cd18774">
    <property type="entry name" value="PDC2_HK_sensor"/>
    <property type="match status" value="1"/>
</dbReference>
<keyword evidence="5" id="KW-0808">Transferase</keyword>
<name>A0A3D9L0R3_MARFU</name>
<keyword evidence="12" id="KW-1185">Reference proteome</keyword>
<evidence type="ECO:0000256" key="7">
    <source>
        <dbReference type="ARBA" id="ARBA00023012"/>
    </source>
</evidence>
<evidence type="ECO:0000313" key="11">
    <source>
        <dbReference type="EMBL" id="RED96613.1"/>
    </source>
</evidence>
<evidence type="ECO:0000256" key="4">
    <source>
        <dbReference type="ARBA" id="ARBA00022553"/>
    </source>
</evidence>
<dbReference type="Pfam" id="PF02518">
    <property type="entry name" value="HATPase_c"/>
    <property type="match status" value="1"/>
</dbReference>
<dbReference type="AlphaFoldDB" id="A0A3D9L0R3"/>
<dbReference type="Gene3D" id="3.30.565.10">
    <property type="entry name" value="Histidine kinase-like ATPase, C-terminal domain"/>
    <property type="match status" value="1"/>
</dbReference>
<comment type="catalytic activity">
    <reaction evidence="1">
        <text>ATP + protein L-histidine = ADP + protein N-phospho-L-histidine.</text>
        <dbReference type="EC" id="2.7.13.3"/>
    </reaction>
</comment>
<keyword evidence="8" id="KW-0175">Coiled coil</keyword>
<dbReference type="InterPro" id="IPR050482">
    <property type="entry name" value="Sensor_HK_TwoCompSys"/>
</dbReference>
<protein>
    <recommendedName>
        <fullName evidence="3">histidine kinase</fullName>
        <ecNumber evidence="3">2.7.13.3</ecNumber>
    </recommendedName>
</protein>
<keyword evidence="6 11" id="KW-0418">Kinase</keyword>
<comment type="caution">
    <text evidence="11">The sequence shown here is derived from an EMBL/GenBank/DDBJ whole genome shotgun (WGS) entry which is preliminary data.</text>
</comment>
<gene>
    <name evidence="11" type="ORF">C7460_11471</name>
</gene>
<dbReference type="Pfam" id="PF00672">
    <property type="entry name" value="HAMP"/>
    <property type="match status" value="1"/>
</dbReference>
<keyword evidence="7" id="KW-0902">Two-component regulatory system</keyword>
<dbReference type="PROSITE" id="PS50109">
    <property type="entry name" value="HIS_KIN"/>
    <property type="match status" value="1"/>
</dbReference>
<comment type="subcellular location">
    <subcellularLocation>
        <location evidence="2">Membrane</location>
    </subcellularLocation>
</comment>
<feature type="domain" description="Histidine kinase" evidence="9">
    <location>
        <begin position="370"/>
        <end position="553"/>
    </location>
</feature>
<dbReference type="Pfam" id="PF07730">
    <property type="entry name" value="HisKA_3"/>
    <property type="match status" value="1"/>
</dbReference>
<dbReference type="InterPro" id="IPR005467">
    <property type="entry name" value="His_kinase_dom"/>
</dbReference>
<accession>A0A3D9L0R3</accession>
<evidence type="ECO:0000256" key="5">
    <source>
        <dbReference type="ARBA" id="ARBA00022679"/>
    </source>
</evidence>
<proteinExistence type="predicted"/>
<evidence type="ECO:0000256" key="6">
    <source>
        <dbReference type="ARBA" id="ARBA00022777"/>
    </source>
</evidence>
<dbReference type="InterPro" id="IPR036890">
    <property type="entry name" value="HATPase_C_sf"/>
</dbReference>
<dbReference type="GO" id="GO:0046983">
    <property type="term" value="F:protein dimerization activity"/>
    <property type="evidence" value="ECO:0007669"/>
    <property type="project" value="InterPro"/>
</dbReference>
<evidence type="ECO:0000313" key="12">
    <source>
        <dbReference type="Proteomes" id="UP000256779"/>
    </source>
</evidence>
<dbReference type="SUPFAM" id="SSF55874">
    <property type="entry name" value="ATPase domain of HSP90 chaperone/DNA topoisomerase II/histidine kinase"/>
    <property type="match status" value="1"/>
</dbReference>
<dbReference type="PANTHER" id="PTHR24421">
    <property type="entry name" value="NITRATE/NITRITE SENSOR PROTEIN NARX-RELATED"/>
    <property type="match status" value="1"/>
</dbReference>
<dbReference type="Gene3D" id="6.10.340.10">
    <property type="match status" value="1"/>
</dbReference>
<dbReference type="CDD" id="cd16917">
    <property type="entry name" value="HATPase_UhpB-NarQ-NarX-like"/>
    <property type="match status" value="1"/>
</dbReference>
<keyword evidence="4" id="KW-0597">Phosphoprotein</keyword>
<evidence type="ECO:0000256" key="3">
    <source>
        <dbReference type="ARBA" id="ARBA00012438"/>
    </source>
</evidence>
<dbReference type="GO" id="GO:0000155">
    <property type="term" value="F:phosphorelay sensor kinase activity"/>
    <property type="evidence" value="ECO:0007669"/>
    <property type="project" value="InterPro"/>
</dbReference>
<dbReference type="Gene3D" id="1.20.5.1930">
    <property type="match status" value="1"/>
</dbReference>
<evidence type="ECO:0000259" key="10">
    <source>
        <dbReference type="PROSITE" id="PS50885"/>
    </source>
</evidence>
<feature type="coiled-coil region" evidence="8">
    <location>
        <begin position="328"/>
        <end position="374"/>
    </location>
</feature>
<organism evidence="11 12">
    <name type="scientific">Marinoscillum furvescens DSM 4134</name>
    <dbReference type="NCBI Taxonomy" id="1122208"/>
    <lineage>
        <taxon>Bacteria</taxon>
        <taxon>Pseudomonadati</taxon>
        <taxon>Bacteroidota</taxon>
        <taxon>Cytophagia</taxon>
        <taxon>Cytophagales</taxon>
        <taxon>Reichenbachiellaceae</taxon>
        <taxon>Marinoscillum</taxon>
    </lineage>
</organism>
<dbReference type="PROSITE" id="PS50885">
    <property type="entry name" value="HAMP"/>
    <property type="match status" value="1"/>
</dbReference>
<dbReference type="EC" id="2.7.13.3" evidence="3"/>
<reference evidence="11 12" key="1">
    <citation type="submission" date="2018-07" db="EMBL/GenBank/DDBJ databases">
        <title>Genomic Encyclopedia of Type Strains, Phase IV (KMG-IV): sequencing the most valuable type-strain genomes for metagenomic binning, comparative biology and taxonomic classification.</title>
        <authorList>
            <person name="Goeker M."/>
        </authorList>
    </citation>
    <scope>NUCLEOTIDE SEQUENCE [LARGE SCALE GENOMIC DNA]</scope>
    <source>
        <strain evidence="11 12">DSM 4134</strain>
    </source>
</reference>
<dbReference type="SUPFAM" id="SSF158472">
    <property type="entry name" value="HAMP domain-like"/>
    <property type="match status" value="1"/>
</dbReference>
<dbReference type="InterPro" id="IPR003660">
    <property type="entry name" value="HAMP_dom"/>
</dbReference>
<dbReference type="GO" id="GO:0016020">
    <property type="term" value="C:membrane"/>
    <property type="evidence" value="ECO:0007669"/>
    <property type="project" value="UniProtKB-SubCell"/>
</dbReference>
<feature type="domain" description="HAMP" evidence="10">
    <location>
        <begin position="255"/>
        <end position="308"/>
    </location>
</feature>
<evidence type="ECO:0000256" key="8">
    <source>
        <dbReference type="SAM" id="Coils"/>
    </source>
</evidence>
<dbReference type="EMBL" id="QREG01000014">
    <property type="protein sequence ID" value="RED96613.1"/>
    <property type="molecule type" value="Genomic_DNA"/>
</dbReference>
<evidence type="ECO:0000259" key="9">
    <source>
        <dbReference type="PROSITE" id="PS50109"/>
    </source>
</evidence>
<dbReference type="InterPro" id="IPR003594">
    <property type="entry name" value="HATPase_dom"/>
</dbReference>
<dbReference type="Proteomes" id="UP000256779">
    <property type="component" value="Unassembled WGS sequence"/>
</dbReference>